<dbReference type="PROSITE" id="PS50021">
    <property type="entry name" value="CH"/>
    <property type="match status" value="1"/>
</dbReference>
<accession>C5MGC6</accession>
<dbReference type="Proteomes" id="UP000002037">
    <property type="component" value="Unassembled WGS sequence"/>
</dbReference>
<dbReference type="CDD" id="cd21206">
    <property type="entry name" value="CH_IQGAP"/>
    <property type="match status" value="1"/>
</dbReference>
<dbReference type="PANTHER" id="PTHR14149:SF14">
    <property type="entry name" value="CALPONIN-HOMOLOGY (CH) DOMAIN-CONTAINING PROTEIN"/>
    <property type="match status" value="1"/>
</dbReference>
<keyword evidence="1" id="KW-0175">Coiled coil</keyword>
<evidence type="ECO:0008006" key="7">
    <source>
        <dbReference type="Google" id="ProtNLM"/>
    </source>
</evidence>
<dbReference type="GO" id="GO:0110085">
    <property type="term" value="C:mitotic actomyosin contractile ring"/>
    <property type="evidence" value="ECO:0007669"/>
    <property type="project" value="TreeGrafter"/>
</dbReference>
<gene>
    <name evidence="5" type="ORF">CTRG_05119</name>
</gene>
<dbReference type="Pfam" id="PF00307">
    <property type="entry name" value="CH"/>
    <property type="match status" value="1"/>
</dbReference>
<evidence type="ECO:0000259" key="4">
    <source>
        <dbReference type="PROSITE" id="PS50021"/>
    </source>
</evidence>
<dbReference type="Pfam" id="PF03836">
    <property type="entry name" value="RasGAP_C"/>
    <property type="match status" value="1"/>
</dbReference>
<dbReference type="GO" id="GO:1903479">
    <property type="term" value="P:mitotic actomyosin contractile ring assembly actin filament organization"/>
    <property type="evidence" value="ECO:0007669"/>
    <property type="project" value="TreeGrafter"/>
</dbReference>
<dbReference type="CDD" id="cd12206">
    <property type="entry name" value="RasGAP_IQGAP_related"/>
    <property type="match status" value="1"/>
</dbReference>
<dbReference type="PROSITE" id="PS50096">
    <property type="entry name" value="IQ"/>
    <property type="match status" value="3"/>
</dbReference>
<keyword evidence="6" id="KW-1185">Reference proteome</keyword>
<evidence type="ECO:0000256" key="1">
    <source>
        <dbReference type="SAM" id="Coils"/>
    </source>
</evidence>
<feature type="compositionally biased region" description="Polar residues" evidence="2">
    <location>
        <begin position="18"/>
        <end position="40"/>
    </location>
</feature>
<dbReference type="InterPro" id="IPR001936">
    <property type="entry name" value="RasGAP_dom"/>
</dbReference>
<dbReference type="PROSITE" id="PS50018">
    <property type="entry name" value="RAS_GTPASE_ACTIV_2"/>
    <property type="match status" value="1"/>
</dbReference>
<dbReference type="EMBL" id="GG692401">
    <property type="protein sequence ID" value="EER31389.1"/>
    <property type="molecule type" value="Genomic_DNA"/>
</dbReference>
<dbReference type="SUPFAM" id="SSF48350">
    <property type="entry name" value="GTPase activation domain, GAP"/>
    <property type="match status" value="1"/>
</dbReference>
<feature type="region of interest" description="Disordered" evidence="2">
    <location>
        <begin position="120"/>
        <end position="156"/>
    </location>
</feature>
<evidence type="ECO:0000256" key="2">
    <source>
        <dbReference type="SAM" id="MobiDB-lite"/>
    </source>
</evidence>
<dbReference type="InterPro" id="IPR008936">
    <property type="entry name" value="Rho_GTPase_activation_prot"/>
</dbReference>
<feature type="compositionally biased region" description="Polar residues" evidence="2">
    <location>
        <begin position="78"/>
        <end position="94"/>
    </location>
</feature>
<dbReference type="KEGG" id="ctp:CTRG_05119"/>
<dbReference type="GO" id="GO:0005096">
    <property type="term" value="F:GTPase activator activity"/>
    <property type="evidence" value="ECO:0007669"/>
    <property type="project" value="TreeGrafter"/>
</dbReference>
<reference evidence="5 6" key="1">
    <citation type="journal article" date="2009" name="Nature">
        <title>Evolution of pathogenicity and sexual reproduction in eight Candida genomes.</title>
        <authorList>
            <person name="Butler G."/>
            <person name="Rasmussen M.D."/>
            <person name="Lin M.F."/>
            <person name="Santos M.A."/>
            <person name="Sakthikumar S."/>
            <person name="Munro C.A."/>
            <person name="Rheinbay E."/>
            <person name="Grabherr M."/>
            <person name="Forche A."/>
            <person name="Reedy J.L."/>
            <person name="Agrafioti I."/>
            <person name="Arnaud M.B."/>
            <person name="Bates S."/>
            <person name="Brown A.J."/>
            <person name="Brunke S."/>
            <person name="Costanzo M.C."/>
            <person name="Fitzpatrick D.A."/>
            <person name="de Groot P.W."/>
            <person name="Harris D."/>
            <person name="Hoyer L.L."/>
            <person name="Hube B."/>
            <person name="Klis F.M."/>
            <person name="Kodira C."/>
            <person name="Lennard N."/>
            <person name="Logue M.E."/>
            <person name="Martin R."/>
            <person name="Neiman A.M."/>
            <person name="Nikolaou E."/>
            <person name="Quail M.A."/>
            <person name="Quinn J."/>
            <person name="Santos M.C."/>
            <person name="Schmitzberger F.F."/>
            <person name="Sherlock G."/>
            <person name="Shah P."/>
            <person name="Silverstein K.A."/>
            <person name="Skrzypek M.S."/>
            <person name="Soll D."/>
            <person name="Staggs R."/>
            <person name="Stansfield I."/>
            <person name="Stumpf M.P."/>
            <person name="Sudbery P.E."/>
            <person name="Srikantha T."/>
            <person name="Zeng Q."/>
            <person name="Berman J."/>
            <person name="Berriman M."/>
            <person name="Heitman J."/>
            <person name="Gow N.A."/>
            <person name="Lorenz M.C."/>
            <person name="Birren B.W."/>
            <person name="Kellis M."/>
            <person name="Cuomo C.A."/>
        </authorList>
    </citation>
    <scope>NUCLEOTIDE SEQUENCE [LARGE SCALE GENOMIC DNA]</scope>
    <source>
        <strain evidence="6">ATCC MYA-3404 / T1</strain>
    </source>
</reference>
<dbReference type="GeneID" id="8299275"/>
<dbReference type="eggNOG" id="KOG2128">
    <property type="taxonomic scope" value="Eukaryota"/>
</dbReference>
<dbReference type="RefSeq" id="XP_002550821.1">
    <property type="nucleotide sequence ID" value="XM_002550775.1"/>
</dbReference>
<proteinExistence type="predicted"/>
<organism evidence="5 6">
    <name type="scientific">Candida tropicalis (strain ATCC MYA-3404 / T1)</name>
    <name type="common">Yeast</name>
    <dbReference type="NCBI Taxonomy" id="294747"/>
    <lineage>
        <taxon>Eukaryota</taxon>
        <taxon>Fungi</taxon>
        <taxon>Dikarya</taxon>
        <taxon>Ascomycota</taxon>
        <taxon>Saccharomycotina</taxon>
        <taxon>Pichiomycetes</taxon>
        <taxon>Debaryomycetaceae</taxon>
        <taxon>Candida/Lodderomyces clade</taxon>
        <taxon>Candida</taxon>
    </lineage>
</organism>
<feature type="region of interest" description="Disordered" evidence="2">
    <location>
        <begin position="345"/>
        <end position="397"/>
    </location>
</feature>
<dbReference type="Pfam" id="PF00616">
    <property type="entry name" value="RasGAP"/>
    <property type="match status" value="1"/>
</dbReference>
<feature type="coiled-coil region" evidence="1">
    <location>
        <begin position="1391"/>
        <end position="1418"/>
    </location>
</feature>
<dbReference type="Gene3D" id="1.10.418.10">
    <property type="entry name" value="Calponin-like domain"/>
    <property type="match status" value="1"/>
</dbReference>
<dbReference type="InterPro" id="IPR000593">
    <property type="entry name" value="RasGAP_C"/>
</dbReference>
<sequence>MPITDITARYLNSLEDTNNNVKPVQSRTNSPTKFKQSNNNEDLDDLARALNITPSRKTTKPSVTTTLLRSKFESPSATVSSFKTSDSSIGSTSPKKNHFEIGSDETPSWANKNYKDVLKRSPTKITTPLKPLSEPLDKPSSKRPFLSSPSNNASKDSPGYEYLCRIEAIKSWLGQVLSEDVGKSAVELISYIRNGIFLAKLANVILPTQRQVFTNDSKLQFKHTENINRFFQLLDHLNMPDLFRFELTDLYDAKNVPKVWFCLHALSYILNKQDSSYPKIENLVGKIDFNDDDIRAANRALVSAPLPNFSGAHGGDLDETDGGTYMKKVTSPIKKIASPVKQLKFKPSTTPTIRDNEKVEQEEEKELEKHVDDDPFREPKSSATTPTKSPGTPEPVFKIRSPVILNTTPKSTDDYYTPELEQHMTNIIKFQSLARGAVFRYSMFVDRILLKSYEEEFTDLFSIIRGNVIRAKTVHKHRDDLRAYAFEITELQSIIRRKFVTKKKPDLTGIKMSQFQAVIRGQLQRSKLKKINESLEKSIPNVTSLQSLVRMKKIFCTSGRLVSHIDEILPSLIQLQSIARTQLYHRSALCKDIDEKPVVALQSIIRRNAVLEDLTIKLSQVRSNKRQFIELQSIARGGITRTRLCKNVLVTLIYEDGKLNELFAKVRGNKLRRSVNVNKQELLRIEESCVVPIQSLCRGLLSRVKKVSTMDEIYTHVDSIITLQSIIRGKFMRREIYEFEEYYRKNINQVIRAQAILKRIFDQNAYRSLISSKNPSLDVIRRFLPLLSNRDRDFQDEVALSSIRDSIIDKCKINEDLENQIQQLDMKLALLDKNKISIEEFIKPTTKSYRPVVENVKSLERLTKSSKKRIELYQSFFYFLQTNPVYLTKLYNSIPYNNKDTKVNKDMFQLIVQLFPVRDSSITAHSREEYFFIKLIISLMKSDISKSRYVGDITKIHLTHWIEFLMDFNNHTYQRQHLKSLCGKFVIRLVDSEDLDFESDPSRIYESIVAHEVKVHGFSNRPRDISPQAAIQLPEVSNRFVNNLVSLRENCSELLDLLEINATKIPDHVRLIARQGYLMSQYQFPDKSDQQHLAVAGVIFLKHYIGTILRTPGKFGINVGQSSRNMDNLRQLYRVMLQLFSMKVFSDDFLKPLNEYISAVTTRVESIIRIVIDVDNEIESVYEFNDYDDIVTHQRPKLTMSTNSISQLEKIIQQNIDIITAGNDDQLYKICMQLNNLISTPEDVIAFAELSTVVLNLAANTVEEPVIDSKTRALFTQAKRCLLYIIRVQDGDDLLELLIAGIQPIHEQRFEEEKAALGMFESKDRSLYNISIGDISKLSYHDLKKMCLEIILKLESMGELTRRNSFQELLNQIAMDIKTKDTQRKLRKEQLEASEKTISKLTQKEQFLRNQLRDYNRHVDSVLNELQTKPKNKKIFNIIPVFSKQYFYLRELRKRNRLPKFGSYKYSAKKLMDQKVLVDYALNASSSASKLDFMFSCHQAGKFTIEVASGTVNIPGASNTITLDELLGMQYENKKKFDMFDGKVTFDLDNFMALIFRKFYDIKKE</sequence>
<evidence type="ECO:0000313" key="6">
    <source>
        <dbReference type="Proteomes" id="UP000002037"/>
    </source>
</evidence>
<dbReference type="InterPro" id="IPR036872">
    <property type="entry name" value="CH_dom_sf"/>
</dbReference>
<protein>
    <recommendedName>
        <fullName evidence="7">Ras GTPase-activating-like protein IQG1</fullName>
    </recommendedName>
</protein>
<feature type="domain" description="Calponin-homology (CH)" evidence="4">
    <location>
        <begin position="163"/>
        <end position="270"/>
    </location>
</feature>
<dbReference type="VEuPathDB" id="FungiDB:CTRG_05119"/>
<dbReference type="PANTHER" id="PTHR14149">
    <property type="entry name" value="RAS GTPASE-ACTIVATING PROTEIN WITH IQ MOTIF"/>
    <property type="match status" value="1"/>
</dbReference>
<dbReference type="InterPro" id="IPR001715">
    <property type="entry name" value="CH_dom"/>
</dbReference>
<evidence type="ECO:0000313" key="5">
    <source>
        <dbReference type="EMBL" id="EER31389.1"/>
    </source>
</evidence>
<dbReference type="SMART" id="SM00033">
    <property type="entry name" value="CH"/>
    <property type="match status" value="1"/>
</dbReference>
<feature type="compositionally biased region" description="Polar residues" evidence="2">
    <location>
        <begin position="381"/>
        <end position="390"/>
    </location>
</feature>
<dbReference type="GO" id="GO:0051015">
    <property type="term" value="F:actin filament binding"/>
    <property type="evidence" value="ECO:0007669"/>
    <property type="project" value="TreeGrafter"/>
</dbReference>
<dbReference type="SUPFAM" id="SSF47576">
    <property type="entry name" value="Calponin-homology domain, CH-domain"/>
    <property type="match status" value="1"/>
</dbReference>
<feature type="compositionally biased region" description="Basic and acidic residues" evidence="2">
    <location>
        <begin position="366"/>
        <end position="380"/>
    </location>
</feature>
<feature type="region of interest" description="Disordered" evidence="2">
    <location>
        <begin position="18"/>
        <end position="41"/>
    </location>
</feature>
<dbReference type="SUPFAM" id="SSF143885">
    <property type="entry name" value="RGC domain-like"/>
    <property type="match status" value="1"/>
</dbReference>
<dbReference type="Gene3D" id="1.10.506.10">
    <property type="entry name" value="GTPase Activation - p120gap, domain 1"/>
    <property type="match status" value="1"/>
</dbReference>
<evidence type="ECO:0000259" key="3">
    <source>
        <dbReference type="PROSITE" id="PS50018"/>
    </source>
</evidence>
<dbReference type="GO" id="GO:0005516">
    <property type="term" value="F:calmodulin binding"/>
    <property type="evidence" value="ECO:0007669"/>
    <property type="project" value="TreeGrafter"/>
</dbReference>
<dbReference type="STRING" id="294747.C5MGC6"/>
<dbReference type="OrthoDB" id="775356at2759"/>
<name>C5MGC6_CANTT</name>
<feature type="region of interest" description="Disordered" evidence="2">
    <location>
        <begin position="78"/>
        <end position="105"/>
    </location>
</feature>
<feature type="domain" description="Ras-GAP" evidence="3">
    <location>
        <begin position="927"/>
        <end position="1141"/>
    </location>
</feature>
<dbReference type="HOGENOM" id="CLU_000972_1_0_1"/>